<name>A0A0C2IUK1_THEKT</name>
<reference evidence="1 2" key="1">
    <citation type="journal article" date="2014" name="Genome Biol. Evol.">
        <title>The genome of the myxosporean Thelohanellus kitauei shows adaptations to nutrient acquisition within its fish host.</title>
        <authorList>
            <person name="Yang Y."/>
            <person name="Xiong J."/>
            <person name="Zhou Z."/>
            <person name="Huo F."/>
            <person name="Miao W."/>
            <person name="Ran C."/>
            <person name="Liu Y."/>
            <person name="Zhang J."/>
            <person name="Feng J."/>
            <person name="Wang M."/>
            <person name="Wang M."/>
            <person name="Wang L."/>
            <person name="Yao B."/>
        </authorList>
    </citation>
    <scope>NUCLEOTIDE SEQUENCE [LARGE SCALE GENOMIC DNA]</scope>
    <source>
        <strain evidence="1">Wuqing</strain>
    </source>
</reference>
<sequence>MYTSDGYSVMPGKNNGLAAILKREIHLCEQHCAAHREDIDVEHAWKHVPVLIEIETFLRTVKYYVQQIMIMLSASKQSLGLLNYFAITLRKDFLMTRFIDWHAFDYCVIAKVSHFEYGNDKMDKLIRRFSWIITNFKEGLISKFREPFAYFKFLIMEKVKCGSIQNFDDVIADVIRDET</sequence>
<protein>
    <submittedName>
        <fullName evidence="1">Uncharacterized protein</fullName>
    </submittedName>
</protein>
<comment type="caution">
    <text evidence="1">The sequence shown here is derived from an EMBL/GenBank/DDBJ whole genome shotgun (WGS) entry which is preliminary data.</text>
</comment>
<accession>A0A0C2IUK1</accession>
<dbReference type="EMBL" id="JWZT01005579">
    <property type="protein sequence ID" value="KII60522.1"/>
    <property type="molecule type" value="Genomic_DNA"/>
</dbReference>
<proteinExistence type="predicted"/>
<evidence type="ECO:0000313" key="2">
    <source>
        <dbReference type="Proteomes" id="UP000031668"/>
    </source>
</evidence>
<evidence type="ECO:0000313" key="1">
    <source>
        <dbReference type="EMBL" id="KII60522.1"/>
    </source>
</evidence>
<organism evidence="1 2">
    <name type="scientific">Thelohanellus kitauei</name>
    <name type="common">Myxosporean</name>
    <dbReference type="NCBI Taxonomy" id="669202"/>
    <lineage>
        <taxon>Eukaryota</taxon>
        <taxon>Metazoa</taxon>
        <taxon>Cnidaria</taxon>
        <taxon>Myxozoa</taxon>
        <taxon>Myxosporea</taxon>
        <taxon>Bivalvulida</taxon>
        <taxon>Platysporina</taxon>
        <taxon>Myxobolidae</taxon>
        <taxon>Thelohanellus</taxon>
    </lineage>
</organism>
<dbReference type="AlphaFoldDB" id="A0A0C2IUK1"/>
<keyword evidence="2" id="KW-1185">Reference proteome</keyword>
<dbReference type="Proteomes" id="UP000031668">
    <property type="component" value="Unassembled WGS sequence"/>
</dbReference>
<gene>
    <name evidence="1" type="ORF">RF11_05596</name>
</gene>